<dbReference type="EMBL" id="LT670818">
    <property type="protein sequence ID" value="SHH68339.1"/>
    <property type="molecule type" value="Genomic_DNA"/>
</dbReference>
<name>A0A1M5UZE6_9BRAD</name>
<dbReference type="Proteomes" id="UP000190675">
    <property type="component" value="Chromosome I"/>
</dbReference>
<organism evidence="1 2">
    <name type="scientific">Bradyrhizobium erythrophlei</name>
    <dbReference type="NCBI Taxonomy" id="1437360"/>
    <lineage>
        <taxon>Bacteria</taxon>
        <taxon>Pseudomonadati</taxon>
        <taxon>Pseudomonadota</taxon>
        <taxon>Alphaproteobacteria</taxon>
        <taxon>Hyphomicrobiales</taxon>
        <taxon>Nitrobacteraceae</taxon>
        <taxon>Bradyrhizobium</taxon>
    </lineage>
</organism>
<dbReference type="AlphaFoldDB" id="A0A1M5UZE6"/>
<evidence type="ECO:0000313" key="2">
    <source>
        <dbReference type="Proteomes" id="UP000190675"/>
    </source>
</evidence>
<accession>A0A1M5UZE6</accession>
<proteinExistence type="predicted"/>
<reference evidence="1 2" key="1">
    <citation type="submission" date="2016-11" db="EMBL/GenBank/DDBJ databases">
        <authorList>
            <person name="Jaros S."/>
            <person name="Januszkiewicz K."/>
            <person name="Wedrychowicz H."/>
        </authorList>
    </citation>
    <scope>NUCLEOTIDE SEQUENCE [LARGE SCALE GENOMIC DNA]</scope>
    <source>
        <strain evidence="1 2">GAS242</strain>
    </source>
</reference>
<protein>
    <submittedName>
        <fullName evidence="1">Uncharacterized protein</fullName>
    </submittedName>
</protein>
<evidence type="ECO:0000313" key="1">
    <source>
        <dbReference type="EMBL" id="SHH68339.1"/>
    </source>
</evidence>
<gene>
    <name evidence="1" type="ORF">SAMN05444169_8773</name>
</gene>
<sequence>MVGMRSDRARARARNLLATIYPLPDDPELHRLRELAVDYIREAERLEAEYKGRAVAESDELISTALDAVARDYFVRAIARAKLQRKA</sequence>
<dbReference type="RefSeq" id="WP_244567765.1">
    <property type="nucleotide sequence ID" value="NZ_LT670818.1"/>
</dbReference>